<dbReference type="Proteomes" id="UP000199163">
    <property type="component" value="Unassembled WGS sequence"/>
</dbReference>
<feature type="domain" description="Methyltransferase" evidence="1">
    <location>
        <begin position="45"/>
        <end position="137"/>
    </location>
</feature>
<dbReference type="OrthoDB" id="9811589at2"/>
<dbReference type="STRING" id="568899.SAMN05192534_101594"/>
<dbReference type="Gene3D" id="3.40.50.150">
    <property type="entry name" value="Vaccinia Virus protein VP39"/>
    <property type="match status" value="1"/>
</dbReference>
<dbReference type="PANTHER" id="PTHR43591">
    <property type="entry name" value="METHYLTRANSFERASE"/>
    <property type="match status" value="1"/>
</dbReference>
<dbReference type="GO" id="GO:0008168">
    <property type="term" value="F:methyltransferase activity"/>
    <property type="evidence" value="ECO:0007669"/>
    <property type="project" value="UniProtKB-KW"/>
</dbReference>
<dbReference type="Pfam" id="PF13649">
    <property type="entry name" value="Methyltransf_25"/>
    <property type="match status" value="1"/>
</dbReference>
<dbReference type="Gene3D" id="2.20.25.110">
    <property type="entry name" value="S-adenosyl-L-methionine-dependent methyltransferases"/>
    <property type="match status" value="1"/>
</dbReference>
<name>A0A1G7ZLA6_9BACI</name>
<sequence length="242" mass="28533">MKAWFEEHFQEDYLRIYDHRDEEKAASELSQIMSYLPLEAGMKAIDLCCGNGRHARWLARKGLHVTGVDLSPALLKKAIDLTSNLPVQYQRSDIRDVPLLSEYDVAFNLFTSFGYFTDDAENELVFTRATEALRSGGWFCFDYLNPSYVRNHLVPEDESVKDGLHITQKREMSPDFVYKKITIQENDMKREYQERVKLYEQPQLMEMLKRNQFDVLHVFGDYDASRYEKEESPRQIFICQKK</sequence>
<dbReference type="InterPro" id="IPR029063">
    <property type="entry name" value="SAM-dependent_MTases_sf"/>
</dbReference>
<protein>
    <submittedName>
        <fullName evidence="2">Methyltransferase domain-containing protein</fullName>
    </submittedName>
</protein>
<dbReference type="CDD" id="cd02440">
    <property type="entry name" value="AdoMet_MTases"/>
    <property type="match status" value="1"/>
</dbReference>
<keyword evidence="2" id="KW-0489">Methyltransferase</keyword>
<dbReference type="SUPFAM" id="SSF53335">
    <property type="entry name" value="S-adenosyl-L-methionine-dependent methyltransferases"/>
    <property type="match status" value="1"/>
</dbReference>
<dbReference type="RefSeq" id="WP_091271002.1">
    <property type="nucleotide sequence ID" value="NZ_FNDK01000001.1"/>
</dbReference>
<dbReference type="AlphaFoldDB" id="A0A1G7ZLA6"/>
<keyword evidence="2" id="KW-0808">Transferase</keyword>
<keyword evidence="3" id="KW-1185">Reference proteome</keyword>
<evidence type="ECO:0000313" key="2">
    <source>
        <dbReference type="EMBL" id="SDH09468.1"/>
    </source>
</evidence>
<accession>A0A1G7ZLA6</accession>
<gene>
    <name evidence="2" type="ORF">SAMN05192534_101594</name>
</gene>
<evidence type="ECO:0000313" key="3">
    <source>
        <dbReference type="Proteomes" id="UP000199163"/>
    </source>
</evidence>
<reference evidence="2 3" key="1">
    <citation type="submission" date="2016-10" db="EMBL/GenBank/DDBJ databases">
        <authorList>
            <person name="de Groot N.N."/>
        </authorList>
    </citation>
    <scope>NUCLEOTIDE SEQUENCE [LARGE SCALE GENOMIC DNA]</scope>
    <source>
        <strain evidence="2 3">DSM 21632</strain>
    </source>
</reference>
<proteinExistence type="predicted"/>
<dbReference type="GO" id="GO:0032259">
    <property type="term" value="P:methylation"/>
    <property type="evidence" value="ECO:0007669"/>
    <property type="project" value="UniProtKB-KW"/>
</dbReference>
<dbReference type="InterPro" id="IPR041698">
    <property type="entry name" value="Methyltransf_25"/>
</dbReference>
<dbReference type="EMBL" id="FNDK01000001">
    <property type="protein sequence ID" value="SDH09468.1"/>
    <property type="molecule type" value="Genomic_DNA"/>
</dbReference>
<organism evidence="2 3">
    <name type="scientific">Alteribacillus persepolensis</name>
    <dbReference type="NCBI Taxonomy" id="568899"/>
    <lineage>
        <taxon>Bacteria</taxon>
        <taxon>Bacillati</taxon>
        <taxon>Bacillota</taxon>
        <taxon>Bacilli</taxon>
        <taxon>Bacillales</taxon>
        <taxon>Bacillaceae</taxon>
        <taxon>Alteribacillus</taxon>
    </lineage>
</organism>
<evidence type="ECO:0000259" key="1">
    <source>
        <dbReference type="Pfam" id="PF13649"/>
    </source>
</evidence>